<evidence type="ECO:0000313" key="1">
    <source>
        <dbReference type="EMBL" id="MBB4929976.1"/>
    </source>
</evidence>
<evidence type="ECO:0000313" key="2">
    <source>
        <dbReference type="Proteomes" id="UP000523007"/>
    </source>
</evidence>
<dbReference type="AlphaFoldDB" id="A0A7W7RDG5"/>
<evidence type="ECO:0008006" key="3">
    <source>
        <dbReference type="Google" id="ProtNLM"/>
    </source>
</evidence>
<reference evidence="1 2" key="1">
    <citation type="submission" date="2020-08" db="EMBL/GenBank/DDBJ databases">
        <title>Sequencing the genomes of 1000 actinobacteria strains.</title>
        <authorList>
            <person name="Klenk H.-P."/>
        </authorList>
    </citation>
    <scope>NUCLEOTIDE SEQUENCE [LARGE SCALE GENOMIC DNA]</scope>
    <source>
        <strain evidence="1 2">DSM 102030</strain>
    </source>
</reference>
<organism evidence="1 2">
    <name type="scientific">Lipingzhangella halophila</name>
    <dbReference type="NCBI Taxonomy" id="1783352"/>
    <lineage>
        <taxon>Bacteria</taxon>
        <taxon>Bacillati</taxon>
        <taxon>Actinomycetota</taxon>
        <taxon>Actinomycetes</taxon>
        <taxon>Streptosporangiales</taxon>
        <taxon>Nocardiopsidaceae</taxon>
        <taxon>Lipingzhangella</taxon>
    </lineage>
</organism>
<dbReference type="RefSeq" id="WP_184574852.1">
    <property type="nucleotide sequence ID" value="NZ_JACHJT010000001.1"/>
</dbReference>
<protein>
    <recommendedName>
        <fullName evidence="3">Lasso RiPP family leader peptide-containing protein</fullName>
    </recommendedName>
</protein>
<dbReference type="EMBL" id="JACHJT010000001">
    <property type="protein sequence ID" value="MBB4929976.1"/>
    <property type="molecule type" value="Genomic_DNA"/>
</dbReference>
<proteinExistence type="predicted"/>
<dbReference type="NCBIfam" id="NF033521">
    <property type="entry name" value="lasso_leader_L3"/>
    <property type="match status" value="1"/>
</dbReference>
<name>A0A7W7RDG5_9ACTN</name>
<comment type="caution">
    <text evidence="1">The sequence shown here is derived from an EMBL/GenBank/DDBJ whole genome shotgun (WGS) entry which is preliminary data.</text>
</comment>
<dbReference type="Proteomes" id="UP000523007">
    <property type="component" value="Unassembled WGS sequence"/>
</dbReference>
<accession>A0A7W7RDG5</accession>
<sequence>MTGDTLVYEPPVLVEVGDFTGLTLGYGPLPLYDGVTFGLLP</sequence>
<keyword evidence="2" id="KW-1185">Reference proteome</keyword>
<gene>
    <name evidence="1" type="ORF">F4561_000796</name>
</gene>